<dbReference type="OrthoDB" id="2740448at2759"/>
<dbReference type="SMART" id="SM00066">
    <property type="entry name" value="GAL4"/>
    <property type="match status" value="1"/>
</dbReference>
<dbReference type="Pfam" id="PF00172">
    <property type="entry name" value="Zn_clus"/>
    <property type="match status" value="1"/>
</dbReference>
<keyword evidence="4" id="KW-0804">Transcription</keyword>
<dbReference type="GO" id="GO:0008270">
    <property type="term" value="F:zinc ion binding"/>
    <property type="evidence" value="ECO:0007669"/>
    <property type="project" value="InterPro"/>
</dbReference>
<keyword evidence="1" id="KW-0479">Metal-binding</keyword>
<sequence length="428" mass="46210">MNLPPADLISPVLPTRRPENIRASCDNCAKSKVRCSKQQPQCERCFYQGVTCTYSPSRRTRKRPPGAVHSQPQRPATADGFRPRWSLGNAPSEGADPIERITNFNKEPSDPDWQHFYTSALSPADIGNSSTWNDLIPSLDSQSPGEGGIPDLPGLTAVAALQSPPQLDQHGSIEDHSKKGPHSPHEVSSGITSQSQSARNCSDLAISTIQNLDLPMVSCPSLGVTNMMDEAGSTSAHWAASRRFDTILQDNQAALDNVLTILRCPCSAKTDLAILLTTVCSRVLSWYQASLNRCTSTFGSDKKRQNGHSNSMTSPAHSSLPSMGAMRGAPPSVSNLDCVCIPSIKIGGYTLGHIHSGRMVPQLILTELVKVGEVVDAFSRTYSARKDDSPDYIASEDGGGKVHLALEAFLRNQLKAAVLTAREQLNNR</sequence>
<evidence type="ECO:0000256" key="5">
    <source>
        <dbReference type="ARBA" id="ARBA00023242"/>
    </source>
</evidence>
<evidence type="ECO:0000313" key="9">
    <source>
        <dbReference type="Proteomes" id="UP000266188"/>
    </source>
</evidence>
<feature type="domain" description="Zn(2)-C6 fungal-type" evidence="7">
    <location>
        <begin position="24"/>
        <end position="54"/>
    </location>
</feature>
<proteinExistence type="predicted"/>
<dbReference type="GO" id="GO:0045122">
    <property type="term" value="P:aflatoxin biosynthetic process"/>
    <property type="evidence" value="ECO:0007669"/>
    <property type="project" value="InterPro"/>
</dbReference>
<evidence type="ECO:0000256" key="4">
    <source>
        <dbReference type="ARBA" id="ARBA00023163"/>
    </source>
</evidence>
<evidence type="ECO:0000256" key="6">
    <source>
        <dbReference type="SAM" id="MobiDB-lite"/>
    </source>
</evidence>
<dbReference type="AlphaFoldDB" id="A0A3A2ZNU7"/>
<evidence type="ECO:0000313" key="8">
    <source>
        <dbReference type="EMBL" id="RJE18771.1"/>
    </source>
</evidence>
<feature type="region of interest" description="Disordered" evidence="6">
    <location>
        <begin position="298"/>
        <end position="328"/>
    </location>
</feature>
<dbReference type="PANTHER" id="PTHR31069:SF31">
    <property type="entry name" value="MONODICTYPHENONE CLUSTER TRANSCRIPTION FACTOR-RELATED"/>
    <property type="match status" value="1"/>
</dbReference>
<comment type="caution">
    <text evidence="8">The sequence shown here is derived from an EMBL/GenBank/DDBJ whole genome shotgun (WGS) entry which is preliminary data.</text>
</comment>
<dbReference type="PROSITE" id="PS00463">
    <property type="entry name" value="ZN2_CY6_FUNGAL_1"/>
    <property type="match status" value="1"/>
</dbReference>
<dbReference type="Gene3D" id="4.10.240.10">
    <property type="entry name" value="Zn(2)-C6 fungal-type DNA-binding domain"/>
    <property type="match status" value="1"/>
</dbReference>
<keyword evidence="9" id="KW-1185">Reference proteome</keyword>
<keyword evidence="5" id="KW-0539">Nucleus</keyword>
<dbReference type="Pfam" id="PF08493">
    <property type="entry name" value="AflR"/>
    <property type="match status" value="1"/>
</dbReference>
<dbReference type="GO" id="GO:0003677">
    <property type="term" value="F:DNA binding"/>
    <property type="evidence" value="ECO:0007669"/>
    <property type="project" value="UniProtKB-KW"/>
</dbReference>
<dbReference type="InterPro" id="IPR036864">
    <property type="entry name" value="Zn2-C6_fun-type_DNA-bd_sf"/>
</dbReference>
<dbReference type="InterPro" id="IPR001138">
    <property type="entry name" value="Zn2Cys6_DnaBD"/>
</dbReference>
<evidence type="ECO:0000256" key="1">
    <source>
        <dbReference type="ARBA" id="ARBA00022723"/>
    </source>
</evidence>
<evidence type="ECO:0000256" key="3">
    <source>
        <dbReference type="ARBA" id="ARBA00023125"/>
    </source>
</evidence>
<dbReference type="PROSITE" id="PS50048">
    <property type="entry name" value="ZN2_CY6_FUNGAL_2"/>
    <property type="match status" value="1"/>
</dbReference>
<keyword evidence="2" id="KW-0805">Transcription regulation</keyword>
<dbReference type="InterPro" id="IPR050675">
    <property type="entry name" value="OAF3"/>
</dbReference>
<name>A0A3A2ZNU7_9EURO</name>
<feature type="region of interest" description="Disordered" evidence="6">
    <location>
        <begin position="55"/>
        <end position="97"/>
    </location>
</feature>
<evidence type="ECO:0000256" key="2">
    <source>
        <dbReference type="ARBA" id="ARBA00023015"/>
    </source>
</evidence>
<feature type="region of interest" description="Disordered" evidence="6">
    <location>
        <begin position="165"/>
        <end position="195"/>
    </location>
</feature>
<dbReference type="GO" id="GO:0000981">
    <property type="term" value="F:DNA-binding transcription factor activity, RNA polymerase II-specific"/>
    <property type="evidence" value="ECO:0007669"/>
    <property type="project" value="InterPro"/>
</dbReference>
<organism evidence="8 9">
    <name type="scientific">Aspergillus sclerotialis</name>
    <dbReference type="NCBI Taxonomy" id="2070753"/>
    <lineage>
        <taxon>Eukaryota</taxon>
        <taxon>Fungi</taxon>
        <taxon>Dikarya</taxon>
        <taxon>Ascomycota</taxon>
        <taxon>Pezizomycotina</taxon>
        <taxon>Eurotiomycetes</taxon>
        <taxon>Eurotiomycetidae</taxon>
        <taxon>Eurotiales</taxon>
        <taxon>Aspergillaceae</taxon>
        <taxon>Aspergillus</taxon>
        <taxon>Aspergillus subgen. Polypaecilum</taxon>
    </lineage>
</organism>
<accession>A0A3A2ZNU7</accession>
<dbReference type="Proteomes" id="UP000266188">
    <property type="component" value="Unassembled WGS sequence"/>
</dbReference>
<keyword evidence="3" id="KW-0238">DNA-binding</keyword>
<dbReference type="SUPFAM" id="SSF57701">
    <property type="entry name" value="Zn2/Cys6 DNA-binding domain"/>
    <property type="match status" value="1"/>
</dbReference>
<feature type="compositionally biased region" description="Polar residues" evidence="6">
    <location>
        <begin position="307"/>
        <end position="321"/>
    </location>
</feature>
<dbReference type="GO" id="GO:0005634">
    <property type="term" value="C:nucleus"/>
    <property type="evidence" value="ECO:0007669"/>
    <property type="project" value="InterPro"/>
</dbReference>
<dbReference type="PRINTS" id="PR00755">
    <property type="entry name" value="AFLATOXINBRP"/>
</dbReference>
<protein>
    <recommendedName>
        <fullName evidence="7">Zn(2)-C6 fungal-type domain-containing protein</fullName>
    </recommendedName>
</protein>
<dbReference type="PANTHER" id="PTHR31069">
    <property type="entry name" value="OLEATE-ACTIVATED TRANSCRIPTION FACTOR 1-RELATED"/>
    <property type="match status" value="1"/>
</dbReference>
<evidence type="ECO:0000259" key="7">
    <source>
        <dbReference type="PROSITE" id="PS50048"/>
    </source>
</evidence>
<dbReference type="CDD" id="cd00067">
    <property type="entry name" value="GAL4"/>
    <property type="match status" value="1"/>
</dbReference>
<dbReference type="InterPro" id="IPR013700">
    <property type="entry name" value="AflR"/>
</dbReference>
<dbReference type="EMBL" id="MVGC01000495">
    <property type="protein sequence ID" value="RJE18771.1"/>
    <property type="molecule type" value="Genomic_DNA"/>
</dbReference>
<reference evidence="9" key="1">
    <citation type="submission" date="2017-02" db="EMBL/GenBank/DDBJ databases">
        <authorList>
            <person name="Tafer H."/>
            <person name="Lopandic K."/>
        </authorList>
    </citation>
    <scope>NUCLEOTIDE SEQUENCE [LARGE SCALE GENOMIC DNA]</scope>
    <source>
        <strain evidence="9">CBS 366.77</strain>
    </source>
</reference>
<gene>
    <name evidence="8" type="ORF">PHISCL_08885</name>
</gene>